<evidence type="ECO:0000256" key="7">
    <source>
        <dbReference type="ARBA" id="ARBA00022801"/>
    </source>
</evidence>
<dbReference type="Gene3D" id="3.60.10.10">
    <property type="entry name" value="Endonuclease/exonuclease/phosphatase"/>
    <property type="match status" value="1"/>
</dbReference>
<dbReference type="GO" id="GO:0006302">
    <property type="term" value="P:double-strand break repair"/>
    <property type="evidence" value="ECO:0007669"/>
    <property type="project" value="TreeGrafter"/>
</dbReference>
<name>A0A1F5LK32_PENAI</name>
<accession>A0A1F5LK32</accession>
<organism evidence="11 12">
    <name type="scientific">Penicillium arizonense</name>
    <dbReference type="NCBI Taxonomy" id="1835702"/>
    <lineage>
        <taxon>Eukaryota</taxon>
        <taxon>Fungi</taxon>
        <taxon>Dikarya</taxon>
        <taxon>Ascomycota</taxon>
        <taxon>Pezizomycotina</taxon>
        <taxon>Eurotiomycetes</taxon>
        <taxon>Eurotiomycetidae</taxon>
        <taxon>Eurotiales</taxon>
        <taxon>Aspergillaceae</taxon>
        <taxon>Penicillium</taxon>
    </lineage>
</organism>
<dbReference type="RefSeq" id="XP_022488894.1">
    <property type="nucleotide sequence ID" value="XM_022630875.1"/>
</dbReference>
<keyword evidence="9" id="KW-0234">DNA repair</keyword>
<evidence type="ECO:0000256" key="10">
    <source>
        <dbReference type="ARBA" id="ARBA00023242"/>
    </source>
</evidence>
<gene>
    <name evidence="11" type="ORF">PENARI_c007G04224</name>
</gene>
<comment type="caution">
    <text evidence="11">The sequence shown here is derived from an EMBL/GenBank/DDBJ whole genome shotgun (WGS) entry which is preliminary data.</text>
</comment>
<comment type="cofactor">
    <cofactor evidence="2">
        <name>Mg(2+)</name>
        <dbReference type="ChEBI" id="CHEBI:18420"/>
    </cofactor>
</comment>
<evidence type="ECO:0000256" key="2">
    <source>
        <dbReference type="ARBA" id="ARBA00001946"/>
    </source>
</evidence>
<dbReference type="PANTHER" id="PTHR15822">
    <property type="entry name" value="TRAF AND TNF RECEPTOR-ASSOCIATED PROTEIN"/>
    <property type="match status" value="1"/>
</dbReference>
<keyword evidence="5" id="KW-0479">Metal-binding</keyword>
<dbReference type="GO" id="GO:0070260">
    <property type="term" value="F:5'-tyrosyl-DNA phosphodiesterase activity"/>
    <property type="evidence" value="ECO:0007669"/>
    <property type="project" value="TreeGrafter"/>
</dbReference>
<dbReference type="PANTHER" id="PTHR15822:SF4">
    <property type="entry name" value="TYROSYL-DNA PHOSPHODIESTERASE 2"/>
    <property type="match status" value="1"/>
</dbReference>
<dbReference type="GO" id="GO:0005737">
    <property type="term" value="C:cytoplasm"/>
    <property type="evidence" value="ECO:0007669"/>
    <property type="project" value="TreeGrafter"/>
</dbReference>
<evidence type="ECO:0000313" key="11">
    <source>
        <dbReference type="EMBL" id="OGE53456.1"/>
    </source>
</evidence>
<comment type="cofactor">
    <cofactor evidence="1">
        <name>Mn(2+)</name>
        <dbReference type="ChEBI" id="CHEBI:29035"/>
    </cofactor>
</comment>
<evidence type="ECO:0000256" key="5">
    <source>
        <dbReference type="ARBA" id="ARBA00022723"/>
    </source>
</evidence>
<evidence type="ECO:0000313" key="12">
    <source>
        <dbReference type="Proteomes" id="UP000177622"/>
    </source>
</evidence>
<evidence type="ECO:0008006" key="13">
    <source>
        <dbReference type="Google" id="ProtNLM"/>
    </source>
</evidence>
<protein>
    <recommendedName>
        <fullName evidence="13">Endonuclease/exonuclease/phosphatase domain-containing protein</fullName>
    </recommendedName>
</protein>
<evidence type="ECO:0000256" key="9">
    <source>
        <dbReference type="ARBA" id="ARBA00023204"/>
    </source>
</evidence>
<keyword evidence="12" id="KW-1185">Reference proteome</keyword>
<evidence type="ECO:0000256" key="4">
    <source>
        <dbReference type="ARBA" id="ARBA00022722"/>
    </source>
</evidence>
<dbReference type="EMBL" id="LXJU01000007">
    <property type="protein sequence ID" value="OGE53456.1"/>
    <property type="molecule type" value="Genomic_DNA"/>
</dbReference>
<dbReference type="SUPFAM" id="SSF56219">
    <property type="entry name" value="DNase I-like"/>
    <property type="match status" value="1"/>
</dbReference>
<dbReference type="GeneID" id="34575609"/>
<dbReference type="Proteomes" id="UP000177622">
    <property type="component" value="Unassembled WGS sequence"/>
</dbReference>
<comment type="subcellular location">
    <subcellularLocation>
        <location evidence="3">Nucleus</location>
    </subcellularLocation>
</comment>
<keyword evidence="4" id="KW-0540">Nuclease</keyword>
<dbReference type="CDD" id="cd09080">
    <property type="entry name" value="TDP2"/>
    <property type="match status" value="1"/>
</dbReference>
<dbReference type="GO" id="GO:0046872">
    <property type="term" value="F:metal ion binding"/>
    <property type="evidence" value="ECO:0007669"/>
    <property type="project" value="UniProtKB-KW"/>
</dbReference>
<dbReference type="InterPro" id="IPR051547">
    <property type="entry name" value="TDP2-like"/>
</dbReference>
<keyword evidence="8" id="KW-0460">Magnesium</keyword>
<evidence type="ECO:0000256" key="1">
    <source>
        <dbReference type="ARBA" id="ARBA00001936"/>
    </source>
</evidence>
<evidence type="ECO:0000256" key="8">
    <source>
        <dbReference type="ARBA" id="ARBA00022842"/>
    </source>
</evidence>
<sequence length="341" mass="38048">MNFFARARTGFMSWMHETPLPSTEAYPKFQSWHHFDPVQQWVSWDPTRLNNTTPRSTNTENIPKLVLLTWNIDATSSQTQARVTEIITFITDLDPKVEVIFLQEVSKTALQQLLGDARIRGSWLSSECDDTAWGKQSFATVTLVSKARFASNAESGENAILGPIWRVKYPSHFDRDALCCDIFVPSPTKPESESKLSSATRIRLINVHLDSLPIQPSHRPRQISIISSFLRAAGYGIVAGDFNPVLDEDATLIENSGLTDVWTSLRSEELGYTWGVDGEQPFPPNRLDKVAVLGLTPYSIQTLQPGRLSNLDSKSQQAGPSEDVPWSDHHALLCSLSLPAK</sequence>
<keyword evidence="6" id="KW-0227">DNA damage</keyword>
<keyword evidence="7" id="KW-0378">Hydrolase</keyword>
<evidence type="ECO:0000256" key="6">
    <source>
        <dbReference type="ARBA" id="ARBA00022763"/>
    </source>
</evidence>
<reference evidence="11 12" key="1">
    <citation type="journal article" date="2016" name="Sci. Rep.">
        <title>Penicillium arizonense, a new, genome sequenced fungal species, reveals a high chemical diversity in secreted metabolites.</title>
        <authorList>
            <person name="Grijseels S."/>
            <person name="Nielsen J.C."/>
            <person name="Randelovic M."/>
            <person name="Nielsen J."/>
            <person name="Nielsen K.F."/>
            <person name="Workman M."/>
            <person name="Frisvad J.C."/>
        </authorList>
    </citation>
    <scope>NUCLEOTIDE SEQUENCE [LARGE SCALE GENOMIC DNA]</scope>
    <source>
        <strain evidence="11 12">CBS 141311</strain>
    </source>
</reference>
<dbReference type="OrthoDB" id="9975959at2759"/>
<proteinExistence type="predicted"/>
<dbReference type="InterPro" id="IPR036691">
    <property type="entry name" value="Endo/exonu/phosph_ase_sf"/>
</dbReference>
<evidence type="ECO:0000256" key="3">
    <source>
        <dbReference type="ARBA" id="ARBA00004123"/>
    </source>
</evidence>
<dbReference type="AlphaFoldDB" id="A0A1F5LK32"/>
<dbReference type="GO" id="GO:0003697">
    <property type="term" value="F:single-stranded DNA binding"/>
    <property type="evidence" value="ECO:0007669"/>
    <property type="project" value="TreeGrafter"/>
</dbReference>
<keyword evidence="10" id="KW-0539">Nucleus</keyword>
<dbReference type="GO" id="GO:0004518">
    <property type="term" value="F:nuclease activity"/>
    <property type="evidence" value="ECO:0007669"/>
    <property type="project" value="UniProtKB-KW"/>
</dbReference>